<dbReference type="EMBL" id="CM001218">
    <property type="protein sequence ID" value="KEH37226.1"/>
    <property type="molecule type" value="Genomic_DNA"/>
</dbReference>
<organism evidence="1 3">
    <name type="scientific">Medicago truncatula</name>
    <name type="common">Barrel medic</name>
    <name type="synonym">Medicago tribuloides</name>
    <dbReference type="NCBI Taxonomy" id="3880"/>
    <lineage>
        <taxon>Eukaryota</taxon>
        <taxon>Viridiplantae</taxon>
        <taxon>Streptophyta</taxon>
        <taxon>Embryophyta</taxon>
        <taxon>Tracheophyta</taxon>
        <taxon>Spermatophyta</taxon>
        <taxon>Magnoliopsida</taxon>
        <taxon>eudicotyledons</taxon>
        <taxon>Gunneridae</taxon>
        <taxon>Pentapetalae</taxon>
        <taxon>rosids</taxon>
        <taxon>fabids</taxon>
        <taxon>Fabales</taxon>
        <taxon>Fabaceae</taxon>
        <taxon>Papilionoideae</taxon>
        <taxon>50 kb inversion clade</taxon>
        <taxon>NPAAA clade</taxon>
        <taxon>Hologalegina</taxon>
        <taxon>IRL clade</taxon>
        <taxon>Trifolieae</taxon>
        <taxon>Medicago</taxon>
    </lineage>
</organism>
<reference evidence="1 3" key="2">
    <citation type="journal article" date="2014" name="BMC Genomics">
        <title>An improved genome release (version Mt4.0) for the model legume Medicago truncatula.</title>
        <authorList>
            <person name="Tang H."/>
            <person name="Krishnakumar V."/>
            <person name="Bidwell S."/>
            <person name="Rosen B."/>
            <person name="Chan A."/>
            <person name="Zhou S."/>
            <person name="Gentzbittel L."/>
            <person name="Childs K.L."/>
            <person name="Yandell M."/>
            <person name="Gundlach H."/>
            <person name="Mayer K.F."/>
            <person name="Schwartz D.C."/>
            <person name="Town C.D."/>
        </authorList>
    </citation>
    <scope>GENOME REANNOTATION</scope>
    <source>
        <strain evidence="1">A17</strain>
        <strain evidence="2 3">cv. Jemalong A17</strain>
    </source>
</reference>
<evidence type="ECO:0000313" key="3">
    <source>
        <dbReference type="Proteomes" id="UP000002051"/>
    </source>
</evidence>
<name>A0A072V6H6_MEDTR</name>
<dbReference type="EnsemblPlants" id="KEH37226">
    <property type="protein sequence ID" value="KEH37226"/>
    <property type="gene ID" value="MTR_2g436330"/>
</dbReference>
<evidence type="ECO:0000313" key="1">
    <source>
        <dbReference type="EMBL" id="KEH37226.1"/>
    </source>
</evidence>
<reference evidence="1 3" key="1">
    <citation type="journal article" date="2011" name="Nature">
        <title>The Medicago genome provides insight into the evolution of rhizobial symbioses.</title>
        <authorList>
            <person name="Young N.D."/>
            <person name="Debelle F."/>
            <person name="Oldroyd G.E."/>
            <person name="Geurts R."/>
            <person name="Cannon S.B."/>
            <person name="Udvardi M.K."/>
            <person name="Benedito V.A."/>
            <person name="Mayer K.F."/>
            <person name="Gouzy J."/>
            <person name="Schoof H."/>
            <person name="Van de Peer Y."/>
            <person name="Proost S."/>
            <person name="Cook D.R."/>
            <person name="Meyers B.C."/>
            <person name="Spannagl M."/>
            <person name="Cheung F."/>
            <person name="De Mita S."/>
            <person name="Krishnakumar V."/>
            <person name="Gundlach H."/>
            <person name="Zhou S."/>
            <person name="Mudge J."/>
            <person name="Bharti A.K."/>
            <person name="Murray J.D."/>
            <person name="Naoumkina M.A."/>
            <person name="Rosen B."/>
            <person name="Silverstein K.A."/>
            <person name="Tang H."/>
            <person name="Rombauts S."/>
            <person name="Zhao P.X."/>
            <person name="Zhou P."/>
            <person name="Barbe V."/>
            <person name="Bardou P."/>
            <person name="Bechner M."/>
            <person name="Bellec A."/>
            <person name="Berger A."/>
            <person name="Berges H."/>
            <person name="Bidwell S."/>
            <person name="Bisseling T."/>
            <person name="Choisne N."/>
            <person name="Couloux A."/>
            <person name="Denny R."/>
            <person name="Deshpande S."/>
            <person name="Dai X."/>
            <person name="Doyle J.J."/>
            <person name="Dudez A.M."/>
            <person name="Farmer A.D."/>
            <person name="Fouteau S."/>
            <person name="Franken C."/>
            <person name="Gibelin C."/>
            <person name="Gish J."/>
            <person name="Goldstein S."/>
            <person name="Gonzalez A.J."/>
            <person name="Green P.J."/>
            <person name="Hallab A."/>
            <person name="Hartog M."/>
            <person name="Hua A."/>
            <person name="Humphray S.J."/>
            <person name="Jeong D.H."/>
            <person name="Jing Y."/>
            <person name="Jocker A."/>
            <person name="Kenton S.M."/>
            <person name="Kim D.J."/>
            <person name="Klee K."/>
            <person name="Lai H."/>
            <person name="Lang C."/>
            <person name="Lin S."/>
            <person name="Macmil S.L."/>
            <person name="Magdelenat G."/>
            <person name="Matthews L."/>
            <person name="McCorrison J."/>
            <person name="Monaghan E.L."/>
            <person name="Mun J.H."/>
            <person name="Najar F.Z."/>
            <person name="Nicholson C."/>
            <person name="Noirot C."/>
            <person name="O'Bleness M."/>
            <person name="Paule C.R."/>
            <person name="Poulain J."/>
            <person name="Prion F."/>
            <person name="Qin B."/>
            <person name="Qu C."/>
            <person name="Retzel E.F."/>
            <person name="Riddle C."/>
            <person name="Sallet E."/>
            <person name="Samain S."/>
            <person name="Samson N."/>
            <person name="Sanders I."/>
            <person name="Saurat O."/>
            <person name="Scarpelli C."/>
            <person name="Schiex T."/>
            <person name="Segurens B."/>
            <person name="Severin A.J."/>
            <person name="Sherrier D.J."/>
            <person name="Shi R."/>
            <person name="Sims S."/>
            <person name="Singer S.R."/>
            <person name="Sinharoy S."/>
            <person name="Sterck L."/>
            <person name="Viollet A."/>
            <person name="Wang B.B."/>
            <person name="Wang K."/>
            <person name="Wang M."/>
            <person name="Wang X."/>
            <person name="Warfsmann J."/>
            <person name="Weissenbach J."/>
            <person name="White D.D."/>
            <person name="White J.D."/>
            <person name="Wiley G.B."/>
            <person name="Wincker P."/>
            <person name="Xing Y."/>
            <person name="Yang L."/>
            <person name="Yao Z."/>
            <person name="Ying F."/>
            <person name="Zhai J."/>
            <person name="Zhou L."/>
            <person name="Zuber A."/>
            <person name="Denarie J."/>
            <person name="Dixon R.A."/>
            <person name="May G.D."/>
            <person name="Schwartz D.C."/>
            <person name="Rogers J."/>
            <person name="Quetier F."/>
            <person name="Town C.D."/>
            <person name="Roe B.A."/>
        </authorList>
    </citation>
    <scope>NUCLEOTIDE SEQUENCE [LARGE SCALE GENOMIC DNA]</scope>
    <source>
        <strain evidence="1">A17</strain>
        <strain evidence="2 3">cv. Jemalong A17</strain>
    </source>
</reference>
<accession>A0A072V6H6</accession>
<proteinExistence type="predicted"/>
<protein>
    <submittedName>
        <fullName evidence="1 2">Uncharacterized protein</fullName>
    </submittedName>
</protein>
<dbReference type="Proteomes" id="UP000002051">
    <property type="component" value="Chromosome 2"/>
</dbReference>
<sequence>MAMKDFQHHYFNFDLIHLSSIGATFTLSNGRKFTILKAFKVNIHPSKSPIIEEVVRHPAIDHWIE</sequence>
<evidence type="ECO:0000313" key="2">
    <source>
        <dbReference type="EnsemblPlants" id="KEH37226"/>
    </source>
</evidence>
<dbReference type="AlphaFoldDB" id="A0A072V6H6"/>
<keyword evidence="3" id="KW-1185">Reference proteome</keyword>
<gene>
    <name evidence="1" type="ordered locus">MTR_2g436330</name>
</gene>
<reference evidence="2" key="3">
    <citation type="submission" date="2015-04" db="UniProtKB">
        <authorList>
            <consortium name="EnsemblPlants"/>
        </authorList>
    </citation>
    <scope>IDENTIFICATION</scope>
    <source>
        <strain evidence="2">cv. Jemalong A17</strain>
    </source>
</reference>
<dbReference type="HOGENOM" id="CLU_2853033_0_0_1"/>